<dbReference type="GO" id="GO:0006310">
    <property type="term" value="P:DNA recombination"/>
    <property type="evidence" value="ECO:0007669"/>
    <property type="project" value="InterPro"/>
</dbReference>
<dbReference type="Gene3D" id="3.30.1330.70">
    <property type="entry name" value="Holliday junction resolvase RusA"/>
    <property type="match status" value="1"/>
</dbReference>
<protein>
    <submittedName>
        <fullName evidence="1">Uncharacterized protein</fullName>
    </submittedName>
</protein>
<dbReference type="SUPFAM" id="SSF103084">
    <property type="entry name" value="Holliday junction resolvase RusA"/>
    <property type="match status" value="1"/>
</dbReference>
<evidence type="ECO:0000313" key="1">
    <source>
        <dbReference type="EMBL" id="QJA88925.1"/>
    </source>
</evidence>
<dbReference type="EMBL" id="MT142812">
    <property type="protein sequence ID" value="QJA88925.1"/>
    <property type="molecule type" value="Genomic_DNA"/>
</dbReference>
<dbReference type="GO" id="GO:0006281">
    <property type="term" value="P:DNA repair"/>
    <property type="evidence" value="ECO:0007669"/>
    <property type="project" value="InterPro"/>
</dbReference>
<gene>
    <name evidence="1" type="ORF">MM415B02644_0010</name>
</gene>
<dbReference type="InterPro" id="IPR036614">
    <property type="entry name" value="RusA-like_sf"/>
</dbReference>
<organism evidence="1">
    <name type="scientific">viral metagenome</name>
    <dbReference type="NCBI Taxonomy" id="1070528"/>
    <lineage>
        <taxon>unclassified sequences</taxon>
        <taxon>metagenomes</taxon>
        <taxon>organismal metagenomes</taxon>
    </lineage>
</organism>
<reference evidence="1" key="1">
    <citation type="submission" date="2020-03" db="EMBL/GenBank/DDBJ databases">
        <title>The deep terrestrial virosphere.</title>
        <authorList>
            <person name="Holmfeldt K."/>
            <person name="Nilsson E."/>
            <person name="Simone D."/>
            <person name="Lopez-Fernandez M."/>
            <person name="Wu X."/>
            <person name="de Brujin I."/>
            <person name="Lundin D."/>
            <person name="Andersson A."/>
            <person name="Bertilsson S."/>
            <person name="Dopson M."/>
        </authorList>
    </citation>
    <scope>NUCLEOTIDE SEQUENCE</scope>
    <source>
        <strain evidence="1">MM415B02644</strain>
    </source>
</reference>
<dbReference type="GO" id="GO:0000287">
    <property type="term" value="F:magnesium ion binding"/>
    <property type="evidence" value="ECO:0007669"/>
    <property type="project" value="InterPro"/>
</dbReference>
<name>A0A6M3L6Q1_9ZZZZ</name>
<accession>A0A6M3L6Q1</accession>
<sequence>MRIELTIRGRPVVLKNSKQLIVINGRRIIKSSKAVEAYQHKAIAAACASWGNRPPIAMPVNLAIRSCGAWKRTSKSLPDASNLYQMPEDILEAAGVLENDRQIESHNGSVRVCLCDTCDRRPIYKAGPKRGQRKPDCGAVKRCPFERIEVAIETLDDAPVPIAREHEETKPLFS</sequence>
<dbReference type="AlphaFoldDB" id="A0A6M3L6Q1"/>
<proteinExistence type="predicted"/>